<dbReference type="RefSeq" id="WP_048006364.1">
    <property type="nucleotide sequence ID" value="NZ_JBCMYD010000047.1"/>
</dbReference>
<dbReference type="Pfam" id="PF04445">
    <property type="entry name" value="SAM_MT"/>
    <property type="match status" value="1"/>
</dbReference>
<protein>
    <submittedName>
        <fullName evidence="1">Uncharacterized protein</fullName>
    </submittedName>
</protein>
<dbReference type="EMBL" id="LQQY01000034">
    <property type="protein sequence ID" value="KZE45922.1"/>
    <property type="molecule type" value="Genomic_DNA"/>
</dbReference>
<proteinExistence type="predicted"/>
<dbReference type="SUPFAM" id="SSF53335">
    <property type="entry name" value="S-adenosyl-L-methionine-dependent methyltransferases"/>
    <property type="match status" value="1"/>
</dbReference>
<dbReference type="InterPro" id="IPR029063">
    <property type="entry name" value="SAM-dependent_MTases_sf"/>
</dbReference>
<dbReference type="PANTHER" id="PTHR36112:SF1">
    <property type="entry name" value="RIBOSOMAL RNA SMALL SUBUNIT METHYLTRANSFERASE J"/>
    <property type="match status" value="1"/>
</dbReference>
<comment type="caution">
    <text evidence="1">The sequence shown here is derived from an EMBL/GenBank/DDBJ whole genome shotgun (WGS) entry which is preliminary data.</text>
</comment>
<organism evidence="1 2">
    <name type="scientific">Rossellomorea marisflavi</name>
    <dbReference type="NCBI Taxonomy" id="189381"/>
    <lineage>
        <taxon>Bacteria</taxon>
        <taxon>Bacillati</taxon>
        <taxon>Bacillota</taxon>
        <taxon>Bacilli</taxon>
        <taxon>Bacillales</taxon>
        <taxon>Bacillaceae</taxon>
        <taxon>Rossellomorea</taxon>
    </lineage>
</organism>
<name>A0A0J5V8A1_9BACI</name>
<dbReference type="PANTHER" id="PTHR36112">
    <property type="entry name" value="RIBOSOMAL RNA SMALL SUBUNIT METHYLTRANSFERASE J"/>
    <property type="match status" value="1"/>
</dbReference>
<dbReference type="GO" id="GO:0008990">
    <property type="term" value="F:rRNA (guanine-N2-)-methyltransferase activity"/>
    <property type="evidence" value="ECO:0007669"/>
    <property type="project" value="InterPro"/>
</dbReference>
<reference evidence="2" key="1">
    <citation type="submission" date="2016-01" db="EMBL/GenBank/DDBJ databases">
        <title>Whole genome sequencing of Bhargavaea cecembensis T14.</title>
        <authorList>
            <person name="Hong K.W."/>
        </authorList>
    </citation>
    <scope>NUCLEOTIDE SEQUENCE [LARGE SCALE GENOMIC DNA]</scope>
    <source>
        <strain evidence="2">M19</strain>
    </source>
</reference>
<dbReference type="OrthoDB" id="1653798at2"/>
<dbReference type="Proteomes" id="UP000076510">
    <property type="component" value="Unassembled WGS sequence"/>
</dbReference>
<dbReference type="AlphaFoldDB" id="A0A0J5V8A1"/>
<evidence type="ECO:0000313" key="1">
    <source>
        <dbReference type="EMBL" id="KZE45922.1"/>
    </source>
</evidence>
<evidence type="ECO:0000313" key="2">
    <source>
        <dbReference type="Proteomes" id="UP000076510"/>
    </source>
</evidence>
<dbReference type="InterPro" id="IPR007536">
    <property type="entry name" value="16SrRNA_methylTrfase_J"/>
</dbReference>
<sequence length="257" mass="29383">MFVTTSGRADESVKLRAKTLAEEFQIPYIERKKRSIANYMSLHQADCLVLGKERDELHRRGEQPFFFHPNSASFRIKRVLRGESDPFIEAAGLKKGMTMLDCTLGLASDSIIASAVVGRTGSVTGVEANPYVAHILKRGMKEWVSPLPELNDAMRRVKVIDGLSQSFLKELPDDSFDVVYFDPMFEEGLTDSQGINPIRSWAHYERLTHETVEEAKRVAKRRVLLKEHFRSTLFDEHHFKVLIRPSSKFHYGFIDLP</sequence>
<gene>
    <name evidence="1" type="ORF">AV649_04930</name>
</gene>
<dbReference type="Gene3D" id="3.40.50.150">
    <property type="entry name" value="Vaccinia Virus protein VP39"/>
    <property type="match status" value="1"/>
</dbReference>
<accession>A0A0J5V8A1</accession>
<dbReference type="PATRIC" id="fig|189381.11.peg.4506"/>